<gene>
    <name evidence="1" type="ORF">K0M31_010082</name>
</gene>
<organism evidence="1 2">
    <name type="scientific">Melipona bicolor</name>
    <dbReference type="NCBI Taxonomy" id="60889"/>
    <lineage>
        <taxon>Eukaryota</taxon>
        <taxon>Metazoa</taxon>
        <taxon>Ecdysozoa</taxon>
        <taxon>Arthropoda</taxon>
        <taxon>Hexapoda</taxon>
        <taxon>Insecta</taxon>
        <taxon>Pterygota</taxon>
        <taxon>Neoptera</taxon>
        <taxon>Endopterygota</taxon>
        <taxon>Hymenoptera</taxon>
        <taxon>Apocrita</taxon>
        <taxon>Aculeata</taxon>
        <taxon>Apoidea</taxon>
        <taxon>Anthophila</taxon>
        <taxon>Apidae</taxon>
        <taxon>Melipona</taxon>
    </lineage>
</organism>
<dbReference type="AlphaFoldDB" id="A0AA40FN17"/>
<keyword evidence="2" id="KW-1185">Reference proteome</keyword>
<comment type="caution">
    <text evidence="1">The sequence shown here is derived from an EMBL/GenBank/DDBJ whole genome shotgun (WGS) entry which is preliminary data.</text>
</comment>
<name>A0AA40FN17_9HYME</name>
<accession>A0AA40FN17</accession>
<dbReference type="EMBL" id="JAHYIQ010000025">
    <property type="protein sequence ID" value="KAK1121771.1"/>
    <property type="molecule type" value="Genomic_DNA"/>
</dbReference>
<reference evidence="1" key="1">
    <citation type="submission" date="2021-10" db="EMBL/GenBank/DDBJ databases">
        <title>Melipona bicolor Genome sequencing and assembly.</title>
        <authorList>
            <person name="Araujo N.S."/>
            <person name="Arias M.C."/>
        </authorList>
    </citation>
    <scope>NUCLEOTIDE SEQUENCE</scope>
    <source>
        <strain evidence="1">USP_2M_L1-L4_2017</strain>
        <tissue evidence="1">Whole body</tissue>
    </source>
</reference>
<proteinExistence type="predicted"/>
<evidence type="ECO:0000313" key="2">
    <source>
        <dbReference type="Proteomes" id="UP001177670"/>
    </source>
</evidence>
<evidence type="ECO:0000313" key="1">
    <source>
        <dbReference type="EMBL" id="KAK1121771.1"/>
    </source>
</evidence>
<dbReference type="Proteomes" id="UP001177670">
    <property type="component" value="Unassembled WGS sequence"/>
</dbReference>
<protein>
    <submittedName>
        <fullName evidence="1">Uncharacterized protein</fullName>
    </submittedName>
</protein>
<sequence length="145" mass="16573">MRGRGGEAAPGNGPEEGLHIVQPLLLYRTPLHDIPENDQQISICPTLHAIPAFDSSAWSPLKPLKGTENGLREQAITERNAKRAKYLQTGFRDYHTYKKEKEKRYEKYFVQNKNLRANTKQSCSILELWCSFRRDSLNSPLESAT</sequence>